<name>A0ACB8XSA0_ARCLA</name>
<dbReference type="Proteomes" id="UP001055879">
    <property type="component" value="Linkage Group LG15"/>
</dbReference>
<dbReference type="EMBL" id="CM042061">
    <property type="protein sequence ID" value="KAI3672707.1"/>
    <property type="molecule type" value="Genomic_DNA"/>
</dbReference>
<comment type="caution">
    <text evidence="1">The sequence shown here is derived from an EMBL/GenBank/DDBJ whole genome shotgun (WGS) entry which is preliminary data.</text>
</comment>
<gene>
    <name evidence="1" type="ORF">L6452_38804</name>
</gene>
<protein>
    <submittedName>
        <fullName evidence="1">Uncharacterized protein</fullName>
    </submittedName>
</protein>
<accession>A0ACB8XSA0</accession>
<keyword evidence="2" id="KW-1185">Reference proteome</keyword>
<evidence type="ECO:0000313" key="2">
    <source>
        <dbReference type="Proteomes" id="UP001055879"/>
    </source>
</evidence>
<proteinExistence type="predicted"/>
<sequence>MDLCGPMRTQSINDKKCVLVIVDDYSQCFMLNDKENLNKFSPKAEDDIFIGYSQTSATYRLYLKKLKTVIESLNVIFDEELGSEQHSSEPVLTGVLASRQISPEPVESTGHNPITSDVSTKFVPPIQQETLFQTPTPSIEDVHENVETKVVDSVGCIVTSTQQPDIVVPIDASAPNTSIEPLPEQEETESGYIDENHDQSTSNPFPH</sequence>
<reference evidence="2" key="1">
    <citation type="journal article" date="2022" name="Mol. Ecol. Resour.">
        <title>The genomes of chicory, endive, great burdock and yacon provide insights into Asteraceae palaeo-polyploidization history and plant inulin production.</title>
        <authorList>
            <person name="Fan W."/>
            <person name="Wang S."/>
            <person name="Wang H."/>
            <person name="Wang A."/>
            <person name="Jiang F."/>
            <person name="Liu H."/>
            <person name="Zhao H."/>
            <person name="Xu D."/>
            <person name="Zhang Y."/>
        </authorList>
    </citation>
    <scope>NUCLEOTIDE SEQUENCE [LARGE SCALE GENOMIC DNA]</scope>
    <source>
        <strain evidence="2">cv. Niubang</strain>
    </source>
</reference>
<evidence type="ECO:0000313" key="1">
    <source>
        <dbReference type="EMBL" id="KAI3672707.1"/>
    </source>
</evidence>
<reference evidence="1 2" key="2">
    <citation type="journal article" date="2022" name="Mol. Ecol. Resour.">
        <title>The genomes of chicory, endive, great burdock and yacon provide insights into Asteraceae paleo-polyploidization history and plant inulin production.</title>
        <authorList>
            <person name="Fan W."/>
            <person name="Wang S."/>
            <person name="Wang H."/>
            <person name="Wang A."/>
            <person name="Jiang F."/>
            <person name="Liu H."/>
            <person name="Zhao H."/>
            <person name="Xu D."/>
            <person name="Zhang Y."/>
        </authorList>
    </citation>
    <scope>NUCLEOTIDE SEQUENCE [LARGE SCALE GENOMIC DNA]</scope>
    <source>
        <strain evidence="2">cv. Niubang</strain>
    </source>
</reference>
<organism evidence="1 2">
    <name type="scientific">Arctium lappa</name>
    <name type="common">Greater burdock</name>
    <name type="synonym">Lappa major</name>
    <dbReference type="NCBI Taxonomy" id="4217"/>
    <lineage>
        <taxon>Eukaryota</taxon>
        <taxon>Viridiplantae</taxon>
        <taxon>Streptophyta</taxon>
        <taxon>Embryophyta</taxon>
        <taxon>Tracheophyta</taxon>
        <taxon>Spermatophyta</taxon>
        <taxon>Magnoliopsida</taxon>
        <taxon>eudicotyledons</taxon>
        <taxon>Gunneridae</taxon>
        <taxon>Pentapetalae</taxon>
        <taxon>asterids</taxon>
        <taxon>campanulids</taxon>
        <taxon>Asterales</taxon>
        <taxon>Asteraceae</taxon>
        <taxon>Carduoideae</taxon>
        <taxon>Cardueae</taxon>
        <taxon>Arctiinae</taxon>
        <taxon>Arctium</taxon>
    </lineage>
</organism>